<accession>A0A5N7B8V3</accession>
<keyword evidence="3" id="KW-1185">Reference proteome</keyword>
<dbReference type="EMBL" id="ML736211">
    <property type="protein sequence ID" value="KAE8378194.1"/>
    <property type="molecule type" value="Genomic_DNA"/>
</dbReference>
<reference evidence="2 3" key="1">
    <citation type="submission" date="2019-04" db="EMBL/GenBank/DDBJ databases">
        <title>Friends and foes A comparative genomics studyof 23 Aspergillus species from section Flavi.</title>
        <authorList>
            <consortium name="DOE Joint Genome Institute"/>
            <person name="Kjaerbolling I."/>
            <person name="Vesth T."/>
            <person name="Frisvad J.C."/>
            <person name="Nybo J.L."/>
            <person name="Theobald S."/>
            <person name="Kildgaard S."/>
            <person name="Isbrandt T."/>
            <person name="Kuo A."/>
            <person name="Sato A."/>
            <person name="Lyhne E.K."/>
            <person name="Kogle M.E."/>
            <person name="Wiebenga A."/>
            <person name="Kun R.S."/>
            <person name="Lubbers R.J."/>
            <person name="Makela M.R."/>
            <person name="Barry K."/>
            <person name="Chovatia M."/>
            <person name="Clum A."/>
            <person name="Daum C."/>
            <person name="Haridas S."/>
            <person name="He G."/>
            <person name="LaButti K."/>
            <person name="Lipzen A."/>
            <person name="Mondo S."/>
            <person name="Riley R."/>
            <person name="Salamov A."/>
            <person name="Simmons B.A."/>
            <person name="Magnuson J.K."/>
            <person name="Henrissat B."/>
            <person name="Mortensen U.H."/>
            <person name="Larsen T.O."/>
            <person name="Devries R.P."/>
            <person name="Grigoriev I.V."/>
            <person name="Machida M."/>
            <person name="Baker S.E."/>
            <person name="Andersen M.R."/>
        </authorList>
    </citation>
    <scope>NUCLEOTIDE SEQUENCE [LARGE SCALE GENOMIC DNA]</scope>
    <source>
        <strain evidence="2 3">IBT 29228</strain>
    </source>
</reference>
<name>A0A5N7B8V3_9EURO</name>
<dbReference type="AlphaFoldDB" id="A0A5N7B8V3"/>
<organism evidence="2 3">
    <name type="scientific">Aspergillus bertholletiae</name>
    <dbReference type="NCBI Taxonomy" id="1226010"/>
    <lineage>
        <taxon>Eukaryota</taxon>
        <taxon>Fungi</taxon>
        <taxon>Dikarya</taxon>
        <taxon>Ascomycota</taxon>
        <taxon>Pezizomycotina</taxon>
        <taxon>Eurotiomycetes</taxon>
        <taxon>Eurotiomycetidae</taxon>
        <taxon>Eurotiales</taxon>
        <taxon>Aspergillaceae</taxon>
        <taxon>Aspergillus</taxon>
        <taxon>Aspergillus subgen. Circumdati</taxon>
    </lineage>
</organism>
<sequence>MEKYALKASKKRPIPSPSAGLLDPHRARCECECECDYGGNDSEVPATDRFPADRYLADKQASLSEPFEVSGGDSTLTHTIKTRVAVRPPTAEKEFVAGDPLSSEAVADLLGRVKPDCHKAQAWIKEHGARKAAIKRANPRLEYRIDLRRNHVLQSHDGARRAGGQFDVPRYQIRAPMPSPEVPGGRTVEEELEEARVVYNRVNRAHDRLLKTIVDMEEFRKTLS</sequence>
<dbReference type="Proteomes" id="UP000326198">
    <property type="component" value="Unassembled WGS sequence"/>
</dbReference>
<evidence type="ECO:0000313" key="2">
    <source>
        <dbReference type="EMBL" id="KAE8378194.1"/>
    </source>
</evidence>
<protein>
    <submittedName>
        <fullName evidence="2">Uncharacterized protein</fullName>
    </submittedName>
</protein>
<proteinExistence type="predicted"/>
<evidence type="ECO:0000313" key="3">
    <source>
        <dbReference type="Proteomes" id="UP000326198"/>
    </source>
</evidence>
<gene>
    <name evidence="2" type="ORF">BDV26DRAFT_292424</name>
</gene>
<evidence type="ECO:0000256" key="1">
    <source>
        <dbReference type="SAM" id="MobiDB-lite"/>
    </source>
</evidence>
<feature type="region of interest" description="Disordered" evidence="1">
    <location>
        <begin position="1"/>
        <end position="21"/>
    </location>
</feature>
<dbReference type="OrthoDB" id="4472881at2759"/>